<dbReference type="PROSITE" id="PS51000">
    <property type="entry name" value="HTH_DEOR_2"/>
    <property type="match status" value="1"/>
</dbReference>
<keyword evidence="4" id="KW-1185">Reference proteome</keyword>
<dbReference type="SMART" id="SM01134">
    <property type="entry name" value="DeoRC"/>
    <property type="match status" value="1"/>
</dbReference>
<dbReference type="Pfam" id="PF08220">
    <property type="entry name" value="HTH_DeoR"/>
    <property type="match status" value="1"/>
</dbReference>
<dbReference type="InterPro" id="IPR037171">
    <property type="entry name" value="NagB/RpiA_transferase-like"/>
</dbReference>
<keyword evidence="1" id="KW-0805">Transcription regulation</keyword>
<sequence>MVTNARQVRQNKIINYLQSEGFVKTLDLVEMLRYSEATIKRDLVDLENKELIRRTRGGAMIIDKGKIDIPYLMKINRFNNDKKMVMLAKIAQKLLKDDMVIFIDSSSTALHLVDVLTKYDGLQIITNGLITASLLSEYTTARVNIVGGSIVPKRFTINGSKALHDITTYYADITFVSCRGYDFTLGATETTEGEAYIKQAFRKQSKEVALIITSEKFNHRYMRQSLSNHDIDYIITDKNLSKDEKNILVRNNIRFMSESEQ</sequence>
<keyword evidence="2" id="KW-0804">Transcription</keyword>
<dbReference type="SUPFAM" id="SSF100950">
    <property type="entry name" value="NagB/RpiA/CoA transferase-like"/>
    <property type="match status" value="1"/>
</dbReference>
<dbReference type="OrthoDB" id="9797223at2"/>
<evidence type="ECO:0000256" key="1">
    <source>
        <dbReference type="ARBA" id="ARBA00023015"/>
    </source>
</evidence>
<dbReference type="EMBL" id="SSNT01000014">
    <property type="protein sequence ID" value="THF77664.1"/>
    <property type="molecule type" value="Genomic_DNA"/>
</dbReference>
<dbReference type="GO" id="GO:0003700">
    <property type="term" value="F:DNA-binding transcription factor activity"/>
    <property type="evidence" value="ECO:0007669"/>
    <property type="project" value="InterPro"/>
</dbReference>
<organism evidence="3 4">
    <name type="scientific">Metabacillus sediminilitoris</name>
    <dbReference type="NCBI Taxonomy" id="2567941"/>
    <lineage>
        <taxon>Bacteria</taxon>
        <taxon>Bacillati</taxon>
        <taxon>Bacillota</taxon>
        <taxon>Bacilli</taxon>
        <taxon>Bacillales</taxon>
        <taxon>Bacillaceae</taxon>
        <taxon>Metabacillus</taxon>
    </lineage>
</organism>
<dbReference type="SUPFAM" id="SSF46785">
    <property type="entry name" value="Winged helix' DNA-binding domain"/>
    <property type="match status" value="1"/>
</dbReference>
<gene>
    <name evidence="3" type="ORF">E6W99_18350</name>
</gene>
<dbReference type="InterPro" id="IPR014036">
    <property type="entry name" value="DeoR-like_C"/>
</dbReference>
<dbReference type="Proteomes" id="UP000310334">
    <property type="component" value="Unassembled WGS sequence"/>
</dbReference>
<dbReference type="SMART" id="SM00420">
    <property type="entry name" value="HTH_DEOR"/>
    <property type="match status" value="1"/>
</dbReference>
<comment type="caution">
    <text evidence="3">The sequence shown here is derived from an EMBL/GenBank/DDBJ whole genome shotgun (WGS) entry which is preliminary data.</text>
</comment>
<dbReference type="RefSeq" id="WP_136356507.1">
    <property type="nucleotide sequence ID" value="NZ_CP046266.1"/>
</dbReference>
<evidence type="ECO:0000313" key="3">
    <source>
        <dbReference type="EMBL" id="THF77664.1"/>
    </source>
</evidence>
<dbReference type="PANTHER" id="PTHR30363">
    <property type="entry name" value="HTH-TYPE TRANSCRIPTIONAL REGULATOR SRLR-RELATED"/>
    <property type="match status" value="1"/>
</dbReference>
<dbReference type="Pfam" id="PF00455">
    <property type="entry name" value="DeoRC"/>
    <property type="match status" value="1"/>
</dbReference>
<proteinExistence type="predicted"/>
<dbReference type="InterPro" id="IPR001034">
    <property type="entry name" value="DeoR_HTH"/>
</dbReference>
<dbReference type="Gene3D" id="3.40.50.1360">
    <property type="match status" value="1"/>
</dbReference>
<dbReference type="AlphaFoldDB" id="A0A4S4BX34"/>
<accession>A0A4S4BX34</accession>
<dbReference type="Gene3D" id="1.10.10.10">
    <property type="entry name" value="Winged helix-like DNA-binding domain superfamily/Winged helix DNA-binding domain"/>
    <property type="match status" value="1"/>
</dbReference>
<dbReference type="InterPro" id="IPR050313">
    <property type="entry name" value="Carb_Metab_HTH_regulators"/>
</dbReference>
<dbReference type="InterPro" id="IPR036390">
    <property type="entry name" value="WH_DNA-bd_sf"/>
</dbReference>
<name>A0A4S4BX34_9BACI</name>
<protein>
    <submittedName>
        <fullName evidence="3">DeoR/GlpR transcriptional regulator</fullName>
    </submittedName>
</protein>
<dbReference type="InterPro" id="IPR036388">
    <property type="entry name" value="WH-like_DNA-bd_sf"/>
</dbReference>
<dbReference type="PANTHER" id="PTHR30363:SF44">
    <property type="entry name" value="AGA OPERON TRANSCRIPTIONAL REPRESSOR-RELATED"/>
    <property type="match status" value="1"/>
</dbReference>
<evidence type="ECO:0000256" key="2">
    <source>
        <dbReference type="ARBA" id="ARBA00023163"/>
    </source>
</evidence>
<dbReference type="PRINTS" id="PR00037">
    <property type="entry name" value="HTHLACR"/>
</dbReference>
<evidence type="ECO:0000313" key="4">
    <source>
        <dbReference type="Proteomes" id="UP000310334"/>
    </source>
</evidence>
<reference evidence="3 4" key="1">
    <citation type="submission" date="2019-04" db="EMBL/GenBank/DDBJ databases">
        <title>Bacillus sediminilitoris sp. nov., isolated from a tidal flat sediment on the East China Sea.</title>
        <authorList>
            <person name="Wei Y."/>
            <person name="Mao H."/>
            <person name="Fang J."/>
        </authorList>
    </citation>
    <scope>NUCLEOTIDE SEQUENCE [LARGE SCALE GENOMIC DNA]</scope>
    <source>
        <strain evidence="3 4">DSL-17</strain>
    </source>
</reference>